<keyword evidence="4" id="KW-1185">Reference proteome</keyword>
<feature type="domain" description="Competence protein CoiA nuclease-like" evidence="2">
    <location>
        <begin position="71"/>
        <end position="150"/>
    </location>
</feature>
<dbReference type="Proteomes" id="UP000619486">
    <property type="component" value="Unassembled WGS sequence"/>
</dbReference>
<feature type="region of interest" description="Disordered" evidence="1">
    <location>
        <begin position="254"/>
        <end position="277"/>
    </location>
</feature>
<sequence>MPFTAQHAEHGRLDATQPDLGCGVSWETIHRARAPLHCPACDGRMVARVSVLGLPHFAHRRRTPDCPLAGESAGHLLLKSDLAAAARAAGWDALLEAAAPHGAWWADVLALAPDGRRFALEAQLSPITEAGVRDRTQRYAADEVQVCWFDDRERPRPWMAAVPSLHLTESAGGPRAVRGVVARYTADDGWTAAEGIPLHDAVTWILEGRLVQHEERYVYGAGDSGDAYRGPFWTAPHYAAAAGAESARRQALRDAETARHQRERGRGRRGRRRTKYC</sequence>
<dbReference type="EMBL" id="BMQQ01000042">
    <property type="protein sequence ID" value="GGT62802.1"/>
    <property type="molecule type" value="Genomic_DNA"/>
</dbReference>
<dbReference type="Pfam" id="PF06054">
    <property type="entry name" value="CoiA_nuc"/>
    <property type="match status" value="1"/>
</dbReference>
<name>A0A918HH74_9ACTN</name>
<reference evidence="3" key="2">
    <citation type="submission" date="2020-09" db="EMBL/GenBank/DDBJ databases">
        <authorList>
            <person name="Sun Q."/>
            <person name="Ohkuma M."/>
        </authorList>
    </citation>
    <scope>NUCLEOTIDE SEQUENCE</scope>
    <source>
        <strain evidence="3">JCM 3172</strain>
    </source>
</reference>
<evidence type="ECO:0000313" key="4">
    <source>
        <dbReference type="Proteomes" id="UP000619486"/>
    </source>
</evidence>
<accession>A0A918HH74</accession>
<protein>
    <recommendedName>
        <fullName evidence="2">Competence protein CoiA nuclease-like domain-containing protein</fullName>
    </recommendedName>
</protein>
<gene>
    <name evidence="3" type="ORF">GCM10014713_65230</name>
</gene>
<comment type="caution">
    <text evidence="3">The sequence shown here is derived from an EMBL/GenBank/DDBJ whole genome shotgun (WGS) entry which is preliminary data.</text>
</comment>
<dbReference type="AlphaFoldDB" id="A0A918HH74"/>
<proteinExistence type="predicted"/>
<reference evidence="3" key="1">
    <citation type="journal article" date="2014" name="Int. J. Syst. Evol. Microbiol.">
        <title>Complete genome sequence of Corynebacterium casei LMG S-19264T (=DSM 44701T), isolated from a smear-ripened cheese.</title>
        <authorList>
            <consortium name="US DOE Joint Genome Institute (JGI-PGF)"/>
            <person name="Walter F."/>
            <person name="Albersmeier A."/>
            <person name="Kalinowski J."/>
            <person name="Ruckert C."/>
        </authorList>
    </citation>
    <scope>NUCLEOTIDE SEQUENCE</scope>
    <source>
        <strain evidence="3">JCM 3172</strain>
    </source>
</reference>
<evidence type="ECO:0000256" key="1">
    <source>
        <dbReference type="SAM" id="MobiDB-lite"/>
    </source>
</evidence>
<feature type="compositionally biased region" description="Basic residues" evidence="1">
    <location>
        <begin position="261"/>
        <end position="277"/>
    </location>
</feature>
<organism evidence="3 4">
    <name type="scientific">Streptomyces purpureus</name>
    <dbReference type="NCBI Taxonomy" id="1951"/>
    <lineage>
        <taxon>Bacteria</taxon>
        <taxon>Bacillati</taxon>
        <taxon>Actinomycetota</taxon>
        <taxon>Actinomycetes</taxon>
        <taxon>Kitasatosporales</taxon>
        <taxon>Streptomycetaceae</taxon>
        <taxon>Streptomyces</taxon>
    </lineage>
</organism>
<dbReference type="RefSeq" id="WP_189205247.1">
    <property type="nucleotide sequence ID" value="NZ_BMQQ01000042.1"/>
</dbReference>
<evidence type="ECO:0000313" key="3">
    <source>
        <dbReference type="EMBL" id="GGT62802.1"/>
    </source>
</evidence>
<evidence type="ECO:0000259" key="2">
    <source>
        <dbReference type="Pfam" id="PF06054"/>
    </source>
</evidence>
<dbReference type="InterPro" id="IPR010330">
    <property type="entry name" value="CoiA_nuc"/>
</dbReference>